<organism evidence="2 3">
    <name type="scientific">Henriciella mobilis</name>
    <dbReference type="NCBI Taxonomy" id="2305467"/>
    <lineage>
        <taxon>Bacteria</taxon>
        <taxon>Pseudomonadati</taxon>
        <taxon>Pseudomonadota</taxon>
        <taxon>Alphaproteobacteria</taxon>
        <taxon>Hyphomonadales</taxon>
        <taxon>Hyphomonadaceae</taxon>
        <taxon>Henriciella</taxon>
    </lineage>
</organism>
<sequence length="627" mass="66912">MARSNNDSVIHTDKRSNYGIGLFGIMSMLGRRIITKITCFFGAGALFLAAACEAVPAQPVSSAPSDAGMIDTVPQDRVPRIAIATAYAPEFAALIPELEAPSEYIINGVSYWAGRMQERDVVLFETGVSLVNATMNTERLLENFNITDIVVSGVAGGLDPDLTIGDVTVPARWAQYNESVYMRETDDGGFKPHAGVEPELPVFDFIGTRGVRIASSDDPSPQPQIWFEATPRLLSIAEKAAETANLRRCDDEGLCLPEQPEVVVGGSGVTGSIFMDNARFRDYLYAVFEAQVVEMETAAVAMVAHAHDVPFIAFRSLSDLAGGGEANENEITAFQHLAALNSAAVVLSFLDAYGDAGAAQPRAAYCEINFSVASTYAGKALGDEFVERVRAAFRDDEAHAAFLHSQLPRAERIASLAASQQGSEISPTLLEVWGGYKGKTSPSLAMRLPGDATDDRALAQAVGAALGYTFMQESVLVQCSGDEAGATTHPALNLVETGSSNILSETTVRSVFGMLLGQAEGNFDLGFTYYPDEDRFSTVGLTDGGSFERGAMTKLHDDLETVSGLSTALSLSEQDVWVSFSGNDWSCDADGAGYLKSPVVAALKPELDKIRASFAGELESFVEAQLD</sequence>
<proteinExistence type="predicted"/>
<reference evidence="2 3" key="1">
    <citation type="submission" date="2018-08" db="EMBL/GenBank/DDBJ databases">
        <title>Henriciella mobilis sp. nov., isolated from seawater.</title>
        <authorList>
            <person name="Cheng H."/>
            <person name="Wu Y.-H."/>
            <person name="Xu X.-W."/>
            <person name="Guo L.-L."/>
        </authorList>
    </citation>
    <scope>NUCLEOTIDE SEQUENCE [LARGE SCALE GENOMIC DNA]</scope>
    <source>
        <strain evidence="2 3">JN25</strain>
    </source>
</reference>
<feature type="domain" description="Nucleoside phosphorylase" evidence="1">
    <location>
        <begin position="80"/>
        <end position="350"/>
    </location>
</feature>
<evidence type="ECO:0000313" key="3">
    <source>
        <dbReference type="Proteomes" id="UP000266385"/>
    </source>
</evidence>
<dbReference type="AlphaFoldDB" id="A0A399RML6"/>
<protein>
    <recommendedName>
        <fullName evidence="1">Nucleoside phosphorylase domain-containing protein</fullName>
    </recommendedName>
</protein>
<gene>
    <name evidence="2" type="ORF">D1223_03975</name>
</gene>
<dbReference type="GO" id="GO:0009116">
    <property type="term" value="P:nucleoside metabolic process"/>
    <property type="evidence" value="ECO:0007669"/>
    <property type="project" value="InterPro"/>
</dbReference>
<dbReference type="EMBL" id="QWFX01000005">
    <property type="protein sequence ID" value="RIJ33010.1"/>
    <property type="molecule type" value="Genomic_DNA"/>
</dbReference>
<keyword evidence="3" id="KW-1185">Reference proteome</keyword>
<dbReference type="Proteomes" id="UP000266385">
    <property type="component" value="Unassembled WGS sequence"/>
</dbReference>
<dbReference type="GO" id="GO:0003824">
    <property type="term" value="F:catalytic activity"/>
    <property type="evidence" value="ECO:0007669"/>
    <property type="project" value="InterPro"/>
</dbReference>
<name>A0A399RML6_9PROT</name>
<dbReference type="InterPro" id="IPR000845">
    <property type="entry name" value="Nucleoside_phosphorylase_d"/>
</dbReference>
<accession>A0A399RML6</accession>
<dbReference type="PANTHER" id="PTHR21234:SF42">
    <property type="entry name" value="PHOSPHORYLASE SUPERFAMILY PROTEIN"/>
    <property type="match status" value="1"/>
</dbReference>
<dbReference type="PANTHER" id="PTHR21234">
    <property type="entry name" value="PURINE NUCLEOSIDE PHOSPHORYLASE"/>
    <property type="match status" value="1"/>
</dbReference>
<dbReference type="Pfam" id="PF01048">
    <property type="entry name" value="PNP_UDP_1"/>
    <property type="match status" value="1"/>
</dbReference>
<evidence type="ECO:0000313" key="2">
    <source>
        <dbReference type="EMBL" id="RIJ33010.1"/>
    </source>
</evidence>
<evidence type="ECO:0000259" key="1">
    <source>
        <dbReference type="Pfam" id="PF01048"/>
    </source>
</evidence>
<dbReference type="Gene3D" id="3.40.50.1580">
    <property type="entry name" value="Nucleoside phosphorylase domain"/>
    <property type="match status" value="1"/>
</dbReference>
<dbReference type="SUPFAM" id="SSF53167">
    <property type="entry name" value="Purine and uridine phosphorylases"/>
    <property type="match status" value="1"/>
</dbReference>
<comment type="caution">
    <text evidence="2">The sequence shown here is derived from an EMBL/GenBank/DDBJ whole genome shotgun (WGS) entry which is preliminary data.</text>
</comment>
<dbReference type="CDD" id="cd09008">
    <property type="entry name" value="MTAN"/>
    <property type="match status" value="1"/>
</dbReference>
<dbReference type="InterPro" id="IPR035994">
    <property type="entry name" value="Nucleoside_phosphorylase_sf"/>
</dbReference>